<protein>
    <submittedName>
        <fullName evidence="2">Uncharacterized protein</fullName>
    </submittedName>
</protein>
<organism evidence="2 3">
    <name type="scientific">Piedraia hortae CBS 480.64</name>
    <dbReference type="NCBI Taxonomy" id="1314780"/>
    <lineage>
        <taxon>Eukaryota</taxon>
        <taxon>Fungi</taxon>
        <taxon>Dikarya</taxon>
        <taxon>Ascomycota</taxon>
        <taxon>Pezizomycotina</taxon>
        <taxon>Dothideomycetes</taxon>
        <taxon>Dothideomycetidae</taxon>
        <taxon>Capnodiales</taxon>
        <taxon>Piedraiaceae</taxon>
        <taxon>Piedraia</taxon>
    </lineage>
</organism>
<evidence type="ECO:0000313" key="2">
    <source>
        <dbReference type="EMBL" id="KAF2863286.1"/>
    </source>
</evidence>
<name>A0A6A7C6U2_9PEZI</name>
<reference evidence="2" key="1">
    <citation type="journal article" date="2020" name="Stud. Mycol.">
        <title>101 Dothideomycetes genomes: a test case for predicting lifestyles and emergence of pathogens.</title>
        <authorList>
            <person name="Haridas S."/>
            <person name="Albert R."/>
            <person name="Binder M."/>
            <person name="Bloem J."/>
            <person name="Labutti K."/>
            <person name="Salamov A."/>
            <person name="Andreopoulos B."/>
            <person name="Baker S."/>
            <person name="Barry K."/>
            <person name="Bills G."/>
            <person name="Bluhm B."/>
            <person name="Cannon C."/>
            <person name="Castanera R."/>
            <person name="Culley D."/>
            <person name="Daum C."/>
            <person name="Ezra D."/>
            <person name="Gonzalez J."/>
            <person name="Henrissat B."/>
            <person name="Kuo A."/>
            <person name="Liang C."/>
            <person name="Lipzen A."/>
            <person name="Lutzoni F."/>
            <person name="Magnuson J."/>
            <person name="Mondo S."/>
            <person name="Nolan M."/>
            <person name="Ohm R."/>
            <person name="Pangilinan J."/>
            <person name="Park H.-J."/>
            <person name="Ramirez L."/>
            <person name="Alfaro M."/>
            <person name="Sun H."/>
            <person name="Tritt A."/>
            <person name="Yoshinaga Y."/>
            <person name="Zwiers L.-H."/>
            <person name="Turgeon B."/>
            <person name="Goodwin S."/>
            <person name="Spatafora J."/>
            <person name="Crous P."/>
            <person name="Grigoriev I."/>
        </authorList>
    </citation>
    <scope>NUCLEOTIDE SEQUENCE</scope>
    <source>
        <strain evidence="2">CBS 480.64</strain>
    </source>
</reference>
<dbReference type="EMBL" id="MU005961">
    <property type="protein sequence ID" value="KAF2863286.1"/>
    <property type="molecule type" value="Genomic_DNA"/>
</dbReference>
<evidence type="ECO:0000313" key="3">
    <source>
        <dbReference type="Proteomes" id="UP000799421"/>
    </source>
</evidence>
<gene>
    <name evidence="2" type="ORF">K470DRAFT_254970</name>
</gene>
<sequence length="228" mass="25728">MALHCCRYPRLVQLPSQLSRFRFPFRAESTAARKARTPPRFPENLIVYTAPTSQTVFFGLLRSTTLVVLCLGLFHTVSLPTSTPEWVTPTSIILSTAPFLFSISSGPIVSRVILKLPATARRDTASFERLLANPKGDLEVGLKLLGYKPWIVTRTVRFGELRRLKGGKVALANLEYTPERIKGERTGWERVARALMGRFWVNMSVRNGLKGDMKAPWEVLWDKIPYAP</sequence>
<dbReference type="Proteomes" id="UP000799421">
    <property type="component" value="Unassembled WGS sequence"/>
</dbReference>
<keyword evidence="1" id="KW-0472">Membrane</keyword>
<proteinExistence type="predicted"/>
<dbReference type="AlphaFoldDB" id="A0A6A7C6U2"/>
<feature type="transmembrane region" description="Helical" evidence="1">
    <location>
        <begin position="56"/>
        <end position="77"/>
    </location>
</feature>
<accession>A0A6A7C6U2</accession>
<evidence type="ECO:0000256" key="1">
    <source>
        <dbReference type="SAM" id="Phobius"/>
    </source>
</evidence>
<dbReference type="OrthoDB" id="2386090at2759"/>
<keyword evidence="1" id="KW-1133">Transmembrane helix</keyword>
<keyword evidence="3" id="KW-1185">Reference proteome</keyword>
<feature type="transmembrane region" description="Helical" evidence="1">
    <location>
        <begin position="92"/>
        <end position="114"/>
    </location>
</feature>
<keyword evidence="1" id="KW-0812">Transmembrane</keyword>